<comment type="caution">
    <text evidence="3">The sequence shown here is derived from an EMBL/GenBank/DDBJ whole genome shotgun (WGS) entry which is preliminary data.</text>
</comment>
<dbReference type="Proteomes" id="UP000177698">
    <property type="component" value="Unassembled WGS sequence"/>
</dbReference>
<name>A0A1F7IAI8_9BACT</name>
<dbReference type="Pfam" id="PF02369">
    <property type="entry name" value="Big_1"/>
    <property type="match status" value="1"/>
</dbReference>
<proteinExistence type="inferred from homology"/>
<dbReference type="InterPro" id="IPR003344">
    <property type="entry name" value="Big_1_dom"/>
</dbReference>
<evidence type="ECO:0000313" key="3">
    <source>
        <dbReference type="EMBL" id="OGK40370.1"/>
    </source>
</evidence>
<evidence type="ECO:0000256" key="1">
    <source>
        <dbReference type="ARBA" id="ARBA00010116"/>
    </source>
</evidence>
<dbReference type="InterPro" id="IPR008964">
    <property type="entry name" value="Invasin/intimin_cell_adhesion"/>
</dbReference>
<dbReference type="Gene3D" id="2.60.40.10">
    <property type="entry name" value="Immunoglobulins"/>
    <property type="match status" value="1"/>
</dbReference>
<accession>A0A1F7IAI8</accession>
<dbReference type="PROSITE" id="PS51127">
    <property type="entry name" value="BIG1"/>
    <property type="match status" value="1"/>
</dbReference>
<dbReference type="AlphaFoldDB" id="A0A1F7IAI8"/>
<organism evidence="3 4">
    <name type="scientific">Candidatus Roizmanbacteria bacterium RIFCSPLOWO2_01_FULL_37_12</name>
    <dbReference type="NCBI Taxonomy" id="1802056"/>
    <lineage>
        <taxon>Bacteria</taxon>
        <taxon>Candidatus Roizmaniibacteriota</taxon>
    </lineage>
</organism>
<dbReference type="InterPro" id="IPR013783">
    <property type="entry name" value="Ig-like_fold"/>
</dbReference>
<comment type="similarity">
    <text evidence="1">Belongs to the intimin/invasin family.</text>
</comment>
<dbReference type="STRING" id="1802056.A2954_03140"/>
<dbReference type="EMBL" id="MGAG01000026">
    <property type="protein sequence ID" value="OGK40370.1"/>
    <property type="molecule type" value="Genomic_DNA"/>
</dbReference>
<dbReference type="SUPFAM" id="SSF49373">
    <property type="entry name" value="Invasin/intimin cell-adhesion fragments"/>
    <property type="match status" value="1"/>
</dbReference>
<feature type="domain" description="Big-1" evidence="2">
    <location>
        <begin position="46"/>
        <end position="137"/>
    </location>
</feature>
<protein>
    <recommendedName>
        <fullName evidence="2">Big-1 domain-containing protein</fullName>
    </recommendedName>
</protein>
<evidence type="ECO:0000313" key="4">
    <source>
        <dbReference type="Proteomes" id="UP000177698"/>
    </source>
</evidence>
<reference evidence="3 4" key="1">
    <citation type="journal article" date="2016" name="Nat. Commun.">
        <title>Thousands of microbial genomes shed light on interconnected biogeochemical processes in an aquifer system.</title>
        <authorList>
            <person name="Anantharaman K."/>
            <person name="Brown C.T."/>
            <person name="Hug L.A."/>
            <person name="Sharon I."/>
            <person name="Castelle C.J."/>
            <person name="Probst A.J."/>
            <person name="Thomas B.C."/>
            <person name="Singh A."/>
            <person name="Wilkins M.J."/>
            <person name="Karaoz U."/>
            <person name="Brodie E.L."/>
            <person name="Williams K.H."/>
            <person name="Hubbard S.S."/>
            <person name="Banfield J.F."/>
        </authorList>
    </citation>
    <scope>NUCLEOTIDE SEQUENCE [LARGE SCALE GENOMIC DNA]</scope>
</reference>
<sequence length="138" mass="14994">MDKKLLALITLFFISFAFFAGLTIFNDPLTRLIRAREDFTPSPVRSKILAWPLSSIKANGISESEINVFIVSESDKPVPNKLVTLTSTLGNLKESSATTDNNGKATLHITSSSPGIAEVQASVEPGVNLNQKITIEFE</sequence>
<gene>
    <name evidence="3" type="ORF">A2954_03140</name>
</gene>
<dbReference type="SMART" id="SM00634">
    <property type="entry name" value="BID_1"/>
    <property type="match status" value="1"/>
</dbReference>
<evidence type="ECO:0000259" key="2">
    <source>
        <dbReference type="PROSITE" id="PS51127"/>
    </source>
</evidence>